<sequence length="60" mass="6803">MWQVRALPGALFFFCKARTLRGAGRPSPRFRGDSDPDDMSGERQRGKAPMESEAEAERKF</sequence>
<dbReference type="KEGG" id="vai:BU251_04560"/>
<name>A0A410P4D4_VELA1</name>
<organism evidence="2 3">
    <name type="scientific">Velamenicoccus archaeovorus</name>
    <dbReference type="NCBI Taxonomy" id="1930593"/>
    <lineage>
        <taxon>Bacteria</taxon>
        <taxon>Pseudomonadati</taxon>
        <taxon>Candidatus Omnitrophota</taxon>
        <taxon>Candidatus Velamenicoccus</taxon>
    </lineage>
</organism>
<gene>
    <name evidence="2" type="ORF">BU251_04560</name>
</gene>
<dbReference type="AlphaFoldDB" id="A0A410P4D4"/>
<keyword evidence="3" id="KW-1185">Reference proteome</keyword>
<protein>
    <submittedName>
        <fullName evidence="2">Uncharacterized protein</fullName>
    </submittedName>
</protein>
<evidence type="ECO:0000313" key="3">
    <source>
        <dbReference type="Proteomes" id="UP000287243"/>
    </source>
</evidence>
<dbReference type="EMBL" id="CP019384">
    <property type="protein sequence ID" value="QAT17057.1"/>
    <property type="molecule type" value="Genomic_DNA"/>
</dbReference>
<accession>A0A410P4D4</accession>
<evidence type="ECO:0000313" key="2">
    <source>
        <dbReference type="EMBL" id="QAT17057.1"/>
    </source>
</evidence>
<proteinExistence type="predicted"/>
<evidence type="ECO:0000256" key="1">
    <source>
        <dbReference type="SAM" id="MobiDB-lite"/>
    </source>
</evidence>
<dbReference type="Proteomes" id="UP000287243">
    <property type="component" value="Chromosome"/>
</dbReference>
<reference evidence="2 3" key="1">
    <citation type="submission" date="2017-01" db="EMBL/GenBank/DDBJ databases">
        <title>First insights into the biology of 'candidatus Vampirococcus archaeovorus'.</title>
        <authorList>
            <person name="Kizina J."/>
            <person name="Jordan S."/>
            <person name="Stueber K."/>
            <person name="Reinhardt R."/>
            <person name="Harder J."/>
        </authorList>
    </citation>
    <scope>NUCLEOTIDE SEQUENCE [LARGE SCALE GENOMIC DNA]</scope>
    <source>
        <strain evidence="2 3">LiM</strain>
    </source>
</reference>
<feature type="region of interest" description="Disordered" evidence="1">
    <location>
        <begin position="22"/>
        <end position="60"/>
    </location>
</feature>
<feature type="compositionally biased region" description="Basic and acidic residues" evidence="1">
    <location>
        <begin position="30"/>
        <end position="60"/>
    </location>
</feature>